<dbReference type="Proteomes" id="UP000660024">
    <property type="component" value="Unassembled WGS sequence"/>
</dbReference>
<proteinExistence type="predicted"/>
<keyword evidence="2" id="KW-1185">Reference proteome</keyword>
<sequence length="210" mass="24320">MKKYIFLVIIIIFSFTSFSQSKRWQVELTNTQLKNKIEDYALYVKTWASQNQMSDYIVALEQQNTGDNSVFILSTLLSSKSIDRFKPSVYTVINDCPVIIRTGLQSYTKADTVLIKFLKDKYWKGTAEALIKTNRKIQEDAINETLKNSKDSVTIFDNGIAKKVLESEFRVRIGGTTGSTINIEPKSWILFFKGQFLERETEDRFEYKTQ</sequence>
<gene>
    <name evidence="1" type="ORF">I5M32_16440</name>
</gene>
<dbReference type="RefSeq" id="WP_200588265.1">
    <property type="nucleotide sequence ID" value="NZ_JAEHFY010000049.1"/>
</dbReference>
<name>A0ABS1BNV4_9SPHI</name>
<evidence type="ECO:0000313" key="2">
    <source>
        <dbReference type="Proteomes" id="UP000660024"/>
    </source>
</evidence>
<reference evidence="1 2" key="1">
    <citation type="submission" date="2020-12" db="EMBL/GenBank/DDBJ databases">
        <title>Bacterial novel species Pedobacter sp. SD-b isolated from soil.</title>
        <authorList>
            <person name="Jung H.-Y."/>
        </authorList>
    </citation>
    <scope>NUCLEOTIDE SEQUENCE [LARGE SCALE GENOMIC DNA]</scope>
    <source>
        <strain evidence="1 2">SD-b</strain>
    </source>
</reference>
<protein>
    <submittedName>
        <fullName evidence="1">Uncharacterized protein</fullName>
    </submittedName>
</protein>
<organism evidence="1 2">
    <name type="scientific">Pedobacter segetis</name>
    <dbReference type="NCBI Taxonomy" id="2793069"/>
    <lineage>
        <taxon>Bacteria</taxon>
        <taxon>Pseudomonadati</taxon>
        <taxon>Bacteroidota</taxon>
        <taxon>Sphingobacteriia</taxon>
        <taxon>Sphingobacteriales</taxon>
        <taxon>Sphingobacteriaceae</taxon>
        <taxon>Pedobacter</taxon>
    </lineage>
</organism>
<comment type="caution">
    <text evidence="1">The sequence shown here is derived from an EMBL/GenBank/DDBJ whole genome shotgun (WGS) entry which is preliminary data.</text>
</comment>
<evidence type="ECO:0000313" key="1">
    <source>
        <dbReference type="EMBL" id="MBK0384550.1"/>
    </source>
</evidence>
<dbReference type="EMBL" id="JAEHFY010000049">
    <property type="protein sequence ID" value="MBK0384550.1"/>
    <property type="molecule type" value="Genomic_DNA"/>
</dbReference>
<accession>A0ABS1BNV4</accession>